<proteinExistence type="predicted"/>
<dbReference type="EMBL" id="BONU01000048">
    <property type="protein sequence ID" value="GIG76237.1"/>
    <property type="molecule type" value="Genomic_DNA"/>
</dbReference>
<dbReference type="AlphaFoldDB" id="A0A8J3LQP7"/>
<comment type="caution">
    <text evidence="2">The sequence shown here is derived from an EMBL/GenBank/DDBJ whole genome shotgun (WGS) entry which is preliminary data.</text>
</comment>
<evidence type="ECO:0000313" key="2">
    <source>
        <dbReference type="EMBL" id="GIG76237.1"/>
    </source>
</evidence>
<sequence>MARADPTAVANPRSDPCTVRTVGQEWGVPCLPSARCRTNQILGTHSNRTVTQPARACPETQLSSHPAPHRGRPYAYLPAMTAHPDPTAR</sequence>
<keyword evidence="3" id="KW-1185">Reference proteome</keyword>
<dbReference type="Proteomes" id="UP000653674">
    <property type="component" value="Unassembled WGS sequence"/>
</dbReference>
<evidence type="ECO:0000313" key="3">
    <source>
        <dbReference type="Proteomes" id="UP000653674"/>
    </source>
</evidence>
<protein>
    <submittedName>
        <fullName evidence="2">Uncharacterized protein</fullName>
    </submittedName>
</protein>
<reference evidence="2" key="1">
    <citation type="submission" date="2021-01" db="EMBL/GenBank/DDBJ databases">
        <title>Whole genome shotgun sequence of Planosporangium flavigriseum NBRC 105377.</title>
        <authorList>
            <person name="Komaki H."/>
            <person name="Tamura T."/>
        </authorList>
    </citation>
    <scope>NUCLEOTIDE SEQUENCE</scope>
    <source>
        <strain evidence="2">NBRC 105377</strain>
    </source>
</reference>
<gene>
    <name evidence="2" type="ORF">Pfl04_46410</name>
</gene>
<feature type="region of interest" description="Disordered" evidence="1">
    <location>
        <begin position="59"/>
        <end position="89"/>
    </location>
</feature>
<name>A0A8J3LQP7_9ACTN</name>
<evidence type="ECO:0000256" key="1">
    <source>
        <dbReference type="SAM" id="MobiDB-lite"/>
    </source>
</evidence>
<organism evidence="2 3">
    <name type="scientific">Planosporangium flavigriseum</name>
    <dbReference type="NCBI Taxonomy" id="373681"/>
    <lineage>
        <taxon>Bacteria</taxon>
        <taxon>Bacillati</taxon>
        <taxon>Actinomycetota</taxon>
        <taxon>Actinomycetes</taxon>
        <taxon>Micromonosporales</taxon>
        <taxon>Micromonosporaceae</taxon>
        <taxon>Planosporangium</taxon>
    </lineage>
</organism>
<accession>A0A8J3LQP7</accession>